<evidence type="ECO:0000313" key="4">
    <source>
        <dbReference type="Proteomes" id="UP000001449"/>
    </source>
</evidence>
<reference evidence="3 4" key="1">
    <citation type="journal article" date="2004" name="Science">
        <title>The genome of the diatom Thalassiosira pseudonana: ecology, evolution, and metabolism.</title>
        <authorList>
            <person name="Armbrust E.V."/>
            <person name="Berges J.A."/>
            <person name="Bowler C."/>
            <person name="Green B.R."/>
            <person name="Martinez D."/>
            <person name="Putnam N.H."/>
            <person name="Zhou S."/>
            <person name="Allen A.E."/>
            <person name="Apt K.E."/>
            <person name="Bechner M."/>
            <person name="Brzezinski M.A."/>
            <person name="Chaal B.K."/>
            <person name="Chiovitti A."/>
            <person name="Davis A.K."/>
            <person name="Demarest M.S."/>
            <person name="Detter J.C."/>
            <person name="Glavina T."/>
            <person name="Goodstein D."/>
            <person name="Hadi M.Z."/>
            <person name="Hellsten U."/>
            <person name="Hildebrand M."/>
            <person name="Jenkins B.D."/>
            <person name="Jurka J."/>
            <person name="Kapitonov V.V."/>
            <person name="Kroger N."/>
            <person name="Lau W.W."/>
            <person name="Lane T.W."/>
            <person name="Larimer F.W."/>
            <person name="Lippmeier J.C."/>
            <person name="Lucas S."/>
            <person name="Medina M."/>
            <person name="Montsant A."/>
            <person name="Obornik M."/>
            <person name="Parker M.S."/>
            <person name="Palenik B."/>
            <person name="Pazour G.J."/>
            <person name="Richardson P.M."/>
            <person name="Rynearson T.A."/>
            <person name="Saito M.A."/>
            <person name="Schwartz D.C."/>
            <person name="Thamatrakoln K."/>
            <person name="Valentin K."/>
            <person name="Vardi A."/>
            <person name="Wilkerson F.P."/>
            <person name="Rokhsar D.S."/>
        </authorList>
    </citation>
    <scope>NUCLEOTIDE SEQUENCE [LARGE SCALE GENOMIC DNA]</scope>
    <source>
        <strain evidence="3 4">CCMP1335</strain>
    </source>
</reference>
<gene>
    <name evidence="3" type="ORF">THAPSDRAFT_7446</name>
</gene>
<proteinExistence type="predicted"/>
<dbReference type="InterPro" id="IPR050600">
    <property type="entry name" value="SETD3_SETD6_MTase"/>
</dbReference>
<dbReference type="GO" id="GO:0016279">
    <property type="term" value="F:protein-lysine N-methyltransferase activity"/>
    <property type="evidence" value="ECO:0000318"/>
    <property type="project" value="GO_Central"/>
</dbReference>
<dbReference type="Proteomes" id="UP000001449">
    <property type="component" value="Chromosome 8"/>
</dbReference>
<dbReference type="Pfam" id="PF00856">
    <property type="entry name" value="SET"/>
    <property type="match status" value="1"/>
</dbReference>
<dbReference type="InterPro" id="IPR001214">
    <property type="entry name" value="SET_dom"/>
</dbReference>
<dbReference type="HOGENOM" id="CLU_641750_0_0_1"/>
<evidence type="ECO:0000313" key="3">
    <source>
        <dbReference type="EMBL" id="EED90816.1"/>
    </source>
</evidence>
<dbReference type="EMBL" id="CM000644">
    <property type="protein sequence ID" value="EED90816.1"/>
    <property type="molecule type" value="Genomic_DNA"/>
</dbReference>
<dbReference type="RefSeq" id="XP_002291965.1">
    <property type="nucleotide sequence ID" value="XM_002291929.1"/>
</dbReference>
<feature type="chain" id="PRO_5002869764" description="SET domain-containing protein" evidence="1">
    <location>
        <begin position="20"/>
        <end position="385"/>
    </location>
</feature>
<accession>B8C6J3</accession>
<dbReference type="InParanoid" id="B8C6J3"/>
<dbReference type="KEGG" id="tps:THAPSDRAFT_7446"/>
<keyword evidence="4" id="KW-1185">Reference proteome</keyword>
<protein>
    <recommendedName>
        <fullName evidence="2">SET domain-containing protein</fullName>
    </recommendedName>
</protein>
<organism evidence="3 4">
    <name type="scientific">Thalassiosira pseudonana</name>
    <name type="common">Marine diatom</name>
    <name type="synonym">Cyclotella nana</name>
    <dbReference type="NCBI Taxonomy" id="35128"/>
    <lineage>
        <taxon>Eukaryota</taxon>
        <taxon>Sar</taxon>
        <taxon>Stramenopiles</taxon>
        <taxon>Ochrophyta</taxon>
        <taxon>Bacillariophyta</taxon>
        <taxon>Coscinodiscophyceae</taxon>
        <taxon>Thalassiosirophycidae</taxon>
        <taxon>Thalassiosirales</taxon>
        <taxon>Thalassiosiraceae</taxon>
        <taxon>Thalassiosira</taxon>
    </lineage>
</organism>
<evidence type="ECO:0000259" key="2">
    <source>
        <dbReference type="Pfam" id="PF00856"/>
    </source>
</evidence>
<dbReference type="PaxDb" id="35128-Thaps7446"/>
<reference evidence="3 4" key="2">
    <citation type="journal article" date="2008" name="Nature">
        <title>The Phaeodactylum genome reveals the evolutionary history of diatom genomes.</title>
        <authorList>
            <person name="Bowler C."/>
            <person name="Allen A.E."/>
            <person name="Badger J.H."/>
            <person name="Grimwood J."/>
            <person name="Jabbari K."/>
            <person name="Kuo A."/>
            <person name="Maheswari U."/>
            <person name="Martens C."/>
            <person name="Maumus F."/>
            <person name="Otillar R.P."/>
            <person name="Rayko E."/>
            <person name="Salamov A."/>
            <person name="Vandepoele K."/>
            <person name="Beszteri B."/>
            <person name="Gruber A."/>
            <person name="Heijde M."/>
            <person name="Katinka M."/>
            <person name="Mock T."/>
            <person name="Valentin K."/>
            <person name="Verret F."/>
            <person name="Berges J.A."/>
            <person name="Brownlee C."/>
            <person name="Cadoret J.P."/>
            <person name="Chiovitti A."/>
            <person name="Choi C.J."/>
            <person name="Coesel S."/>
            <person name="De Martino A."/>
            <person name="Detter J.C."/>
            <person name="Durkin C."/>
            <person name="Falciatore A."/>
            <person name="Fournet J."/>
            <person name="Haruta M."/>
            <person name="Huysman M.J."/>
            <person name="Jenkins B.D."/>
            <person name="Jiroutova K."/>
            <person name="Jorgensen R.E."/>
            <person name="Joubert Y."/>
            <person name="Kaplan A."/>
            <person name="Kroger N."/>
            <person name="Kroth P.G."/>
            <person name="La Roche J."/>
            <person name="Lindquist E."/>
            <person name="Lommer M."/>
            <person name="Martin-Jezequel V."/>
            <person name="Lopez P.J."/>
            <person name="Lucas S."/>
            <person name="Mangogna M."/>
            <person name="McGinnis K."/>
            <person name="Medlin L.K."/>
            <person name="Montsant A."/>
            <person name="Oudot-Le Secq M.P."/>
            <person name="Napoli C."/>
            <person name="Obornik M."/>
            <person name="Parker M.S."/>
            <person name="Petit J.L."/>
            <person name="Porcel B.M."/>
            <person name="Poulsen N."/>
            <person name="Robison M."/>
            <person name="Rychlewski L."/>
            <person name="Rynearson T.A."/>
            <person name="Schmutz J."/>
            <person name="Shapiro H."/>
            <person name="Siaut M."/>
            <person name="Stanley M."/>
            <person name="Sussman M.R."/>
            <person name="Taylor A.R."/>
            <person name="Vardi A."/>
            <person name="von Dassow P."/>
            <person name="Vyverman W."/>
            <person name="Willis A."/>
            <person name="Wyrwicz L.S."/>
            <person name="Rokhsar D.S."/>
            <person name="Weissenbach J."/>
            <person name="Armbrust E.V."/>
            <person name="Green B.R."/>
            <person name="Van de Peer Y."/>
            <person name="Grigoriev I.V."/>
        </authorList>
    </citation>
    <scope>NUCLEOTIDE SEQUENCE [LARGE SCALE GENOMIC DNA]</scope>
    <source>
        <strain evidence="3 4">CCMP1335</strain>
    </source>
</reference>
<dbReference type="eggNOG" id="ENOG502T3PZ">
    <property type="taxonomic scope" value="Eukaryota"/>
</dbReference>
<dbReference type="GeneID" id="7450107"/>
<feature type="domain" description="SET" evidence="2">
    <location>
        <begin position="65"/>
        <end position="227"/>
    </location>
</feature>
<dbReference type="PANTHER" id="PTHR13271">
    <property type="entry name" value="UNCHARACTERIZED PUTATIVE METHYLTRANSFERASE"/>
    <property type="match status" value="1"/>
</dbReference>
<dbReference type="OMA" id="TIATIPW"/>
<evidence type="ECO:0000256" key="1">
    <source>
        <dbReference type="SAM" id="SignalP"/>
    </source>
</evidence>
<dbReference type="PANTHER" id="PTHR13271:SF143">
    <property type="entry name" value="SET DOMAIN-CONTAINING PROTEIN"/>
    <property type="match status" value="1"/>
</dbReference>
<dbReference type="InterPro" id="IPR046341">
    <property type="entry name" value="SET_dom_sf"/>
</dbReference>
<keyword evidence="1" id="KW-0732">Signal</keyword>
<feature type="signal peptide" evidence="1">
    <location>
        <begin position="1"/>
        <end position="19"/>
    </location>
</feature>
<dbReference type="AlphaFoldDB" id="B8C6J3"/>
<dbReference type="Gene3D" id="3.90.1410.10">
    <property type="entry name" value="set domain protein methyltransferase, domain 1"/>
    <property type="match status" value="1"/>
</dbReference>
<sequence length="385" mass="44144">MSLLRWLAAASLLLGTVIAASFTTVDDDHDVLITNLLSWLRDNGAYINDAVVVRHVNQNDASTPRGLFATKTIEEGETIATIPWNLIIKSKDKTGEPGWSETDCGIIDATIEAMSGDNITPYGHYLLAQPRGYTPGFWGKEATELLEEMLNDRLPPNDVDDMLDSEWKKMCRGNVNNPLHVHAVMLVRARSDWDLLVPFYESIKETGHSLIASKRIEVGEELYNSYNHCKNVCDQYLDHFGTPEMFLHFGFVEFLPQRWLFDFARVKFDLVQGEEDKVSVNFLVPPSERGMAMLREELDRLESFASKRRGMDYKEANITETEWTLLWQYFDALRDALSFAIKSDEALVDDVWKLDDDWWVRDGTIKATDDEHWIRPTPRDGDEEL</sequence>
<name>B8C6J3_THAPS</name>
<dbReference type="SUPFAM" id="SSF82199">
    <property type="entry name" value="SET domain"/>
    <property type="match status" value="1"/>
</dbReference>